<protein>
    <submittedName>
        <fullName evidence="1">Uncharacterized protein</fullName>
    </submittedName>
</protein>
<evidence type="ECO:0000313" key="1">
    <source>
        <dbReference type="EMBL" id="KAF2549106.1"/>
    </source>
</evidence>
<sequence length="141" mass="16165">MIGVYPFVLNGFFFVELRRIVLLAPEEAVSLASRRLAIDCWTIDYVREKVCRSGFRGGFFWCLILRCSSLSGDGSIRPDLRLRRRIYFRWTVGFCLRRPYLLLRVSSPLTAEFPLASSLLPVDESDHHLDACTCIAGRPYA</sequence>
<reference evidence="2" key="2">
    <citation type="submission" date="2019-12" db="EMBL/GenBank/DDBJ databases">
        <authorList>
            <person name="Studholme D.J."/>
            <person name="Sarris P."/>
        </authorList>
    </citation>
    <scope>NUCLEOTIDE SEQUENCE</scope>
    <source>
        <strain evidence="2">PFS-1207/04</strain>
        <tissue evidence="2">Leaf</tissue>
    </source>
</reference>
<reference evidence="1" key="1">
    <citation type="submission" date="2019-12" db="EMBL/GenBank/DDBJ databases">
        <title>Genome sequencing and annotation of Brassica cretica.</title>
        <authorList>
            <person name="Studholme D.J."/>
            <person name="Sarris P.F."/>
        </authorList>
    </citation>
    <scope>NUCLEOTIDE SEQUENCE</scope>
    <source>
        <strain evidence="1">PFS-102/07</strain>
        <tissue evidence="1">Leaf</tissue>
    </source>
</reference>
<name>A0A8S9GWJ6_BRACR</name>
<reference evidence="2 3" key="3">
    <citation type="journal article" date="2020" name="BMC Genomics">
        <title>Intraspecific diversification of the crop wild relative Brassica cretica Lam. using demographic model selection.</title>
        <authorList>
            <person name="Kioukis A."/>
            <person name="Michalopoulou V.A."/>
            <person name="Briers L."/>
            <person name="Pirintsos S."/>
            <person name="Studholme D.J."/>
            <person name="Pavlidis P."/>
            <person name="Sarris P.F."/>
        </authorList>
    </citation>
    <scope>NUCLEOTIDE SEQUENCE [LARGE SCALE GENOMIC DNA]</scope>
    <source>
        <strain evidence="3">cv. PFS-1207/04</strain>
        <strain evidence="2">PFS-1207/04</strain>
    </source>
</reference>
<evidence type="ECO:0000313" key="2">
    <source>
        <dbReference type="EMBL" id="KAF3607226.1"/>
    </source>
</evidence>
<accession>A0A8S9GWJ6</accession>
<dbReference type="AlphaFoldDB" id="A0A8S9GWJ6"/>
<comment type="caution">
    <text evidence="1">The sequence shown here is derived from an EMBL/GenBank/DDBJ whole genome shotgun (WGS) entry which is preliminary data.</text>
</comment>
<dbReference type="EMBL" id="QGKY02001925">
    <property type="protein sequence ID" value="KAF2549106.1"/>
    <property type="molecule type" value="Genomic_DNA"/>
</dbReference>
<evidence type="ECO:0000313" key="3">
    <source>
        <dbReference type="Proteomes" id="UP000266723"/>
    </source>
</evidence>
<dbReference type="EMBL" id="QGKV02000297">
    <property type="protein sequence ID" value="KAF3607226.1"/>
    <property type="molecule type" value="Genomic_DNA"/>
</dbReference>
<keyword evidence="3" id="KW-1185">Reference proteome</keyword>
<organism evidence="1">
    <name type="scientific">Brassica cretica</name>
    <name type="common">Mustard</name>
    <dbReference type="NCBI Taxonomy" id="69181"/>
    <lineage>
        <taxon>Eukaryota</taxon>
        <taxon>Viridiplantae</taxon>
        <taxon>Streptophyta</taxon>
        <taxon>Embryophyta</taxon>
        <taxon>Tracheophyta</taxon>
        <taxon>Spermatophyta</taxon>
        <taxon>Magnoliopsida</taxon>
        <taxon>eudicotyledons</taxon>
        <taxon>Gunneridae</taxon>
        <taxon>Pentapetalae</taxon>
        <taxon>rosids</taxon>
        <taxon>malvids</taxon>
        <taxon>Brassicales</taxon>
        <taxon>Brassicaceae</taxon>
        <taxon>Brassiceae</taxon>
        <taxon>Brassica</taxon>
    </lineage>
</organism>
<gene>
    <name evidence="2" type="ORF">DY000_02044306</name>
    <name evidence="1" type="ORF">F2Q70_00019299</name>
</gene>
<proteinExistence type="predicted"/>
<dbReference type="Proteomes" id="UP000266723">
    <property type="component" value="Unassembled WGS sequence"/>
</dbReference>